<proteinExistence type="predicted"/>
<organism evidence="1 2">
    <name type="scientific">Escherichia phage Sortsne</name>
    <dbReference type="NCBI Taxonomy" id="2562456"/>
    <lineage>
        <taxon>Viruses</taxon>
        <taxon>Duplodnaviria</taxon>
        <taxon>Heunggongvirae</taxon>
        <taxon>Uroviricota</taxon>
        <taxon>Caudoviricetes</taxon>
        <taxon>Sortsnevirus</taxon>
        <taxon>Sortsnevirus sortsne</taxon>
    </lineage>
</organism>
<accession>A0A4D6DYY7</accession>
<sequence length="129" mass="14947">MKMTHRYHFLGGVMARQIREVEGEPLHDPLDGFVEFAPTDEQMEQYLAYLKEMKPGDRKPNPPQGAEYRIAYSEAEVTEPTPDEPAKGRATYYMIPIHVTPGEESKFFADHIRILYGEVARLRHQLDKK</sequence>
<protein>
    <submittedName>
        <fullName evidence="1">Uncharacterized protein</fullName>
    </submittedName>
</protein>
<dbReference type="GeneID" id="55013180"/>
<reference evidence="2" key="1">
    <citation type="submission" date="2019-03" db="EMBL/GenBank/DDBJ databases">
        <authorList>
            <person name="Olsen N.S."/>
            <person name="Kot W."/>
            <person name="Hansen L.H."/>
        </authorList>
    </citation>
    <scope>NUCLEOTIDE SEQUENCE [LARGE SCALE GENOMIC DNA]</scope>
</reference>
<dbReference type="RefSeq" id="YP_009821695.1">
    <property type="nucleotide sequence ID" value="NC_048178.1"/>
</dbReference>
<evidence type="ECO:0000313" key="1">
    <source>
        <dbReference type="EMBL" id="QBZ71607.1"/>
    </source>
</evidence>
<dbReference type="KEGG" id="vg:55013180"/>
<dbReference type="EMBL" id="MK651787">
    <property type="protein sequence ID" value="QBZ71607.1"/>
    <property type="molecule type" value="Genomic_DNA"/>
</dbReference>
<name>A0A4D6DYY7_9CAUD</name>
<keyword evidence="2" id="KW-1185">Reference proteome</keyword>
<dbReference type="Proteomes" id="UP000297046">
    <property type="component" value="Segment"/>
</dbReference>
<evidence type="ECO:0000313" key="2">
    <source>
        <dbReference type="Proteomes" id="UP000297046"/>
    </source>
</evidence>